<feature type="region of interest" description="Disordered" evidence="1">
    <location>
        <begin position="1"/>
        <end position="28"/>
    </location>
</feature>
<reference evidence="3" key="1">
    <citation type="journal article" date="2019" name="Int. J. Syst. Evol. Microbiol.">
        <title>The Global Catalogue of Microorganisms (GCM) 10K type strain sequencing project: providing services to taxonomists for standard genome sequencing and annotation.</title>
        <authorList>
            <consortium name="The Broad Institute Genomics Platform"/>
            <consortium name="The Broad Institute Genome Sequencing Center for Infectious Disease"/>
            <person name="Wu L."/>
            <person name="Ma J."/>
        </authorList>
    </citation>
    <scope>NUCLEOTIDE SEQUENCE [LARGE SCALE GENOMIC DNA]</scope>
    <source>
        <strain evidence="3">CGMCC 4.7246</strain>
    </source>
</reference>
<dbReference type="EMBL" id="JBHSQO010000082">
    <property type="protein sequence ID" value="MFC6094902.1"/>
    <property type="molecule type" value="Genomic_DNA"/>
</dbReference>
<evidence type="ECO:0000313" key="2">
    <source>
        <dbReference type="EMBL" id="MFC6094902.1"/>
    </source>
</evidence>
<gene>
    <name evidence="2" type="ORF">ACFP3R_37050</name>
</gene>
<name>A0ABW1PJ03_9PSEU</name>
<comment type="caution">
    <text evidence="2">The sequence shown here is derived from an EMBL/GenBank/DDBJ whole genome shotgun (WGS) entry which is preliminary data.</text>
</comment>
<protein>
    <submittedName>
        <fullName evidence="2">Uncharacterized protein</fullName>
    </submittedName>
</protein>
<proteinExistence type="predicted"/>
<keyword evidence="3" id="KW-1185">Reference proteome</keyword>
<dbReference type="Proteomes" id="UP001596220">
    <property type="component" value="Unassembled WGS sequence"/>
</dbReference>
<sequence length="51" mass="5600">MAPTKTHPITDTPSMVHPVVFSHPDDDRAVPRQLRATPSAPFEPLPTPDEV</sequence>
<evidence type="ECO:0000313" key="3">
    <source>
        <dbReference type="Proteomes" id="UP001596220"/>
    </source>
</evidence>
<evidence type="ECO:0000256" key="1">
    <source>
        <dbReference type="SAM" id="MobiDB-lite"/>
    </source>
</evidence>
<dbReference type="RefSeq" id="WP_380643619.1">
    <property type="nucleotide sequence ID" value="NZ_JBHSQO010000082.1"/>
</dbReference>
<accession>A0ABW1PJ03</accession>
<organism evidence="2 3">
    <name type="scientific">Saccharothrix lopnurensis</name>
    <dbReference type="NCBI Taxonomy" id="1670621"/>
    <lineage>
        <taxon>Bacteria</taxon>
        <taxon>Bacillati</taxon>
        <taxon>Actinomycetota</taxon>
        <taxon>Actinomycetes</taxon>
        <taxon>Pseudonocardiales</taxon>
        <taxon>Pseudonocardiaceae</taxon>
        <taxon>Saccharothrix</taxon>
    </lineage>
</organism>